<comment type="caution">
    <text evidence="9">The sequence shown here is derived from an EMBL/GenBank/DDBJ whole genome shotgun (WGS) entry which is preliminary data.</text>
</comment>
<dbReference type="SMART" id="SM00448">
    <property type="entry name" value="REC"/>
    <property type="match status" value="1"/>
</dbReference>
<proteinExistence type="predicted"/>
<organism evidence="9 10">
    <name type="scientific">Anditalea andensis</name>
    <dbReference type="NCBI Taxonomy" id="1048983"/>
    <lineage>
        <taxon>Bacteria</taxon>
        <taxon>Pseudomonadati</taxon>
        <taxon>Bacteroidota</taxon>
        <taxon>Cytophagia</taxon>
        <taxon>Cytophagales</taxon>
        <taxon>Cytophagaceae</taxon>
        <taxon>Anditalea</taxon>
    </lineage>
</organism>
<dbReference type="SUPFAM" id="SSF55785">
    <property type="entry name" value="PYP-like sensor domain (PAS domain)"/>
    <property type="match status" value="1"/>
</dbReference>
<dbReference type="OrthoDB" id="9811889at2"/>
<evidence type="ECO:0000256" key="1">
    <source>
        <dbReference type="ARBA" id="ARBA00000085"/>
    </source>
</evidence>
<dbReference type="PROSITE" id="PS50894">
    <property type="entry name" value="HPT"/>
    <property type="match status" value="1"/>
</dbReference>
<name>A0A074KVK6_9BACT</name>
<dbReference type="InterPro" id="IPR008207">
    <property type="entry name" value="Sig_transdc_His_kin_Hpt_dom"/>
</dbReference>
<dbReference type="EMBL" id="JMIH01000024">
    <property type="protein sequence ID" value="KEO72285.1"/>
    <property type="molecule type" value="Genomic_DNA"/>
</dbReference>
<dbReference type="STRING" id="1048983.EL17_16165"/>
<evidence type="ECO:0000259" key="8">
    <source>
        <dbReference type="PROSITE" id="PS50894"/>
    </source>
</evidence>
<dbReference type="InterPro" id="IPR036641">
    <property type="entry name" value="HPT_dom_sf"/>
</dbReference>
<dbReference type="InterPro" id="IPR003661">
    <property type="entry name" value="HisK_dim/P_dom"/>
</dbReference>
<dbReference type="Gene3D" id="1.20.120.160">
    <property type="entry name" value="HPT domain"/>
    <property type="match status" value="1"/>
</dbReference>
<feature type="domain" description="Response regulatory" evidence="7">
    <location>
        <begin position="677"/>
        <end position="792"/>
    </location>
</feature>
<dbReference type="Gene3D" id="3.30.450.20">
    <property type="entry name" value="PAS domain"/>
    <property type="match status" value="1"/>
</dbReference>
<dbReference type="SUPFAM" id="SSF47226">
    <property type="entry name" value="Histidine-containing phosphotransfer domain, HPT domain"/>
    <property type="match status" value="1"/>
</dbReference>
<dbReference type="InterPro" id="IPR035965">
    <property type="entry name" value="PAS-like_dom_sf"/>
</dbReference>
<dbReference type="PROSITE" id="PS50109">
    <property type="entry name" value="HIS_KIN"/>
    <property type="match status" value="1"/>
</dbReference>
<evidence type="ECO:0000313" key="10">
    <source>
        <dbReference type="Proteomes" id="UP000027821"/>
    </source>
</evidence>
<dbReference type="Proteomes" id="UP000027821">
    <property type="component" value="Unassembled WGS sequence"/>
</dbReference>
<dbReference type="Gene3D" id="3.40.50.2300">
    <property type="match status" value="1"/>
</dbReference>
<evidence type="ECO:0000256" key="2">
    <source>
        <dbReference type="ARBA" id="ARBA00012438"/>
    </source>
</evidence>
<keyword evidence="3 5" id="KW-0597">Phosphoprotein</keyword>
<dbReference type="InterPro" id="IPR050956">
    <property type="entry name" value="2C_system_His_kinase"/>
</dbReference>
<dbReference type="EC" id="2.7.13.3" evidence="2"/>
<dbReference type="InterPro" id="IPR001789">
    <property type="entry name" value="Sig_transdc_resp-reg_receiver"/>
</dbReference>
<dbReference type="CDD" id="cd17546">
    <property type="entry name" value="REC_hyHK_CKI1_RcsC-like"/>
    <property type="match status" value="1"/>
</dbReference>
<dbReference type="CDD" id="cd00082">
    <property type="entry name" value="HisKA"/>
    <property type="match status" value="1"/>
</dbReference>
<dbReference type="InterPro" id="IPR011006">
    <property type="entry name" value="CheY-like_superfamily"/>
</dbReference>
<evidence type="ECO:0000313" key="9">
    <source>
        <dbReference type="EMBL" id="KEO72285.1"/>
    </source>
</evidence>
<evidence type="ECO:0000259" key="7">
    <source>
        <dbReference type="PROSITE" id="PS50110"/>
    </source>
</evidence>
<dbReference type="InterPro" id="IPR003594">
    <property type="entry name" value="HATPase_dom"/>
</dbReference>
<evidence type="ECO:0000256" key="4">
    <source>
        <dbReference type="PROSITE-ProRule" id="PRU00110"/>
    </source>
</evidence>
<protein>
    <recommendedName>
        <fullName evidence="2">histidine kinase</fullName>
        <ecNumber evidence="2">2.7.13.3</ecNumber>
    </recommendedName>
</protein>
<dbReference type="SUPFAM" id="SSF47384">
    <property type="entry name" value="Homodimeric domain of signal transducing histidine kinase"/>
    <property type="match status" value="1"/>
</dbReference>
<accession>A0A074KVK6</accession>
<dbReference type="PANTHER" id="PTHR43719">
    <property type="entry name" value="TWO-COMPONENT HISTIDINE KINASE"/>
    <property type="match status" value="1"/>
</dbReference>
<dbReference type="PROSITE" id="PS50110">
    <property type="entry name" value="RESPONSE_REGULATORY"/>
    <property type="match status" value="1"/>
</dbReference>
<dbReference type="Pfam" id="PF00072">
    <property type="entry name" value="Response_reg"/>
    <property type="match status" value="1"/>
</dbReference>
<dbReference type="SUPFAM" id="SSF52172">
    <property type="entry name" value="CheY-like"/>
    <property type="match status" value="1"/>
</dbReference>
<sequence length="927" mass="104873">MEDLYQDFWKKKSFELMKQAFIKYPIKGNLNDLAMEAAHIAEAATAILLYIEEPNNAYVETGMAPFNLNPAGSFFDVSHISNLQKLALIENNEFQGFFSSPFILIIPLSLTHSNKVLLLGFEISPKDKHGLIQYAENAQMILLAADKNRPTTSINKKVKFPLTPEERMTGILQHVQEIYFSIDSDYNLTCMSPYLQRLILEIYDTTLKVGDGIPVDTFSDLLLPNLKDLIHKAFLGERKNAKIKSVSFDINSSYVFNILPVKNANDVIVEVALTGRPVPLKSKYKTISRQKNLVLKGILSNLPVIMYRIDVNGTFMELTGAGLRNLNIQNDEMVGKTALKIFPDLKEFIPTITKGVSQRLVIKRAIDSLPRVFKNYTFSDQNHEGGMLGFAIDITEQDLCEQELIRSKALAEKANQAKSHFLANQSHEIRTPINAILGFAQLIKNNMYASETEEYLNYILSSGQILLNLIGNVLDLTKIEEGKLDLVEEPFNMQELITSNLHPYIFQAKEKGIAFTVNFDPKLPKYIRGDAGKIIQIIINLIGNSLKFTNKGRIEIEIKALTEPIEGEVFNIQFAVSDSGIGIPKEKQLYIFDCFTQADASIGRKYGGSGLGLSIVKALTDLMQGSIKVKSPGKIKSKNGSIGTTIYIELPLRAAYPPSVEINEEPEHDINYNGHLRILLVDDNFLNLRLASTMLNNLGCTVTVTHNGKEAINELAQHHFDLVFMDVQMPVLDGFETTQYIRNILNMDIPIIGLSANVYKEDIDLCYEMGMDDYLSRPYTIKNFHEKVFKWAPYKLHQEVEVEYHTINPPSTKLTQLTFLHQVFNGDNMKITETVKDFLEHNEKLTSDLGEAIQQHDFTKIAYVAHNMRSSLQTVGLDCLYEILTDIELISKDNKNITLLEKYFIGVKEISRRANLELEEAIWIREK</sequence>
<dbReference type="PRINTS" id="PR00344">
    <property type="entry name" value="BCTRLSENSOR"/>
</dbReference>
<dbReference type="InterPro" id="IPR036097">
    <property type="entry name" value="HisK_dim/P_sf"/>
</dbReference>
<feature type="domain" description="Histidine kinase" evidence="6">
    <location>
        <begin position="424"/>
        <end position="654"/>
    </location>
</feature>
<dbReference type="SUPFAM" id="SSF55874">
    <property type="entry name" value="ATPase domain of HSP90 chaperone/DNA topoisomerase II/histidine kinase"/>
    <property type="match status" value="1"/>
</dbReference>
<dbReference type="SMART" id="SM00388">
    <property type="entry name" value="HisKA"/>
    <property type="match status" value="1"/>
</dbReference>
<dbReference type="PANTHER" id="PTHR43719:SF28">
    <property type="entry name" value="PEROXIDE STRESS-ACTIVATED HISTIDINE KINASE MAK1-RELATED"/>
    <property type="match status" value="1"/>
</dbReference>
<dbReference type="FunFam" id="3.30.565.10:FF:000010">
    <property type="entry name" value="Sensor histidine kinase RcsC"/>
    <property type="match status" value="1"/>
</dbReference>
<keyword evidence="10" id="KW-1185">Reference proteome</keyword>
<gene>
    <name evidence="9" type="ORF">EL17_16165</name>
</gene>
<feature type="domain" description="HPt" evidence="8">
    <location>
        <begin position="827"/>
        <end position="927"/>
    </location>
</feature>
<dbReference type="Pfam" id="PF00512">
    <property type="entry name" value="HisKA"/>
    <property type="match status" value="1"/>
</dbReference>
<dbReference type="Gene3D" id="3.30.565.10">
    <property type="entry name" value="Histidine kinase-like ATPase, C-terminal domain"/>
    <property type="match status" value="1"/>
</dbReference>
<evidence type="ECO:0000259" key="6">
    <source>
        <dbReference type="PROSITE" id="PS50109"/>
    </source>
</evidence>
<dbReference type="InterPro" id="IPR005467">
    <property type="entry name" value="His_kinase_dom"/>
</dbReference>
<evidence type="ECO:0000256" key="3">
    <source>
        <dbReference type="ARBA" id="ARBA00022553"/>
    </source>
</evidence>
<feature type="modified residue" description="Phosphohistidine" evidence="4">
    <location>
        <position position="866"/>
    </location>
</feature>
<dbReference type="InterPro" id="IPR004358">
    <property type="entry name" value="Sig_transdc_His_kin-like_C"/>
</dbReference>
<dbReference type="CDD" id="cd16922">
    <property type="entry name" value="HATPase_EvgS-ArcB-TorS-like"/>
    <property type="match status" value="1"/>
</dbReference>
<dbReference type="Gene3D" id="1.10.287.130">
    <property type="match status" value="1"/>
</dbReference>
<dbReference type="GO" id="GO:0000155">
    <property type="term" value="F:phosphorelay sensor kinase activity"/>
    <property type="evidence" value="ECO:0007669"/>
    <property type="project" value="InterPro"/>
</dbReference>
<dbReference type="InterPro" id="IPR036890">
    <property type="entry name" value="HATPase_C_sf"/>
</dbReference>
<dbReference type="SMART" id="SM00387">
    <property type="entry name" value="HATPase_c"/>
    <property type="match status" value="1"/>
</dbReference>
<dbReference type="AlphaFoldDB" id="A0A074KVK6"/>
<dbReference type="eggNOG" id="COG5002">
    <property type="taxonomic scope" value="Bacteria"/>
</dbReference>
<dbReference type="Pfam" id="PF02518">
    <property type="entry name" value="HATPase_c"/>
    <property type="match status" value="1"/>
</dbReference>
<comment type="catalytic activity">
    <reaction evidence="1">
        <text>ATP + protein L-histidine = ADP + protein N-phospho-L-histidine.</text>
        <dbReference type="EC" id="2.7.13.3"/>
    </reaction>
</comment>
<feature type="modified residue" description="4-aspartylphosphate" evidence="5">
    <location>
        <position position="726"/>
    </location>
</feature>
<evidence type="ECO:0000256" key="5">
    <source>
        <dbReference type="PROSITE-ProRule" id="PRU00169"/>
    </source>
</evidence>
<reference evidence="9 10" key="1">
    <citation type="submission" date="2014-04" db="EMBL/GenBank/DDBJ databases">
        <title>Characterization and application of a salt tolerant electro-active bacterium.</title>
        <authorList>
            <person name="Yang L."/>
            <person name="Wei S."/>
            <person name="Tay Q.X.M."/>
        </authorList>
    </citation>
    <scope>NUCLEOTIDE SEQUENCE [LARGE SCALE GENOMIC DNA]</scope>
    <source>
        <strain evidence="9 10">LY1</strain>
    </source>
</reference>